<proteinExistence type="predicted"/>
<dbReference type="EMBL" id="JARKIB010000394">
    <property type="protein sequence ID" value="KAJ7711521.1"/>
    <property type="molecule type" value="Genomic_DNA"/>
</dbReference>
<evidence type="ECO:0000313" key="3">
    <source>
        <dbReference type="Proteomes" id="UP001215598"/>
    </source>
</evidence>
<sequence>MVCSATDRVAAFSSPTACPVLPLSNGEYDITGDHQRRSPCKRSYSAATTLTLVAHIVSVASLHRPSSGLQRETPIHTPLTATVRTTSRMRRTCREPPLAAHHQHDARPQRPAPRRRGQFSVP</sequence>
<accession>A0AAD7H3L9</accession>
<feature type="compositionally biased region" description="Basic residues" evidence="1">
    <location>
        <begin position="112"/>
        <end position="122"/>
    </location>
</feature>
<evidence type="ECO:0000313" key="2">
    <source>
        <dbReference type="EMBL" id="KAJ7711521.1"/>
    </source>
</evidence>
<gene>
    <name evidence="2" type="ORF">B0H16DRAFT_1900594</name>
</gene>
<comment type="caution">
    <text evidence="2">The sequence shown here is derived from an EMBL/GenBank/DDBJ whole genome shotgun (WGS) entry which is preliminary data.</text>
</comment>
<dbReference type="Proteomes" id="UP001215598">
    <property type="component" value="Unassembled WGS sequence"/>
</dbReference>
<organism evidence="2 3">
    <name type="scientific">Mycena metata</name>
    <dbReference type="NCBI Taxonomy" id="1033252"/>
    <lineage>
        <taxon>Eukaryota</taxon>
        <taxon>Fungi</taxon>
        <taxon>Dikarya</taxon>
        <taxon>Basidiomycota</taxon>
        <taxon>Agaricomycotina</taxon>
        <taxon>Agaricomycetes</taxon>
        <taxon>Agaricomycetidae</taxon>
        <taxon>Agaricales</taxon>
        <taxon>Marasmiineae</taxon>
        <taxon>Mycenaceae</taxon>
        <taxon>Mycena</taxon>
    </lineage>
</organism>
<keyword evidence="3" id="KW-1185">Reference proteome</keyword>
<protein>
    <submittedName>
        <fullName evidence="2">Uncharacterized protein</fullName>
    </submittedName>
</protein>
<reference evidence="2" key="1">
    <citation type="submission" date="2023-03" db="EMBL/GenBank/DDBJ databases">
        <title>Massive genome expansion in bonnet fungi (Mycena s.s.) driven by repeated elements and novel gene families across ecological guilds.</title>
        <authorList>
            <consortium name="Lawrence Berkeley National Laboratory"/>
            <person name="Harder C.B."/>
            <person name="Miyauchi S."/>
            <person name="Viragh M."/>
            <person name="Kuo A."/>
            <person name="Thoen E."/>
            <person name="Andreopoulos B."/>
            <person name="Lu D."/>
            <person name="Skrede I."/>
            <person name="Drula E."/>
            <person name="Henrissat B."/>
            <person name="Morin E."/>
            <person name="Kohler A."/>
            <person name="Barry K."/>
            <person name="LaButti K."/>
            <person name="Morin E."/>
            <person name="Salamov A."/>
            <person name="Lipzen A."/>
            <person name="Mereny Z."/>
            <person name="Hegedus B."/>
            <person name="Baldrian P."/>
            <person name="Stursova M."/>
            <person name="Weitz H."/>
            <person name="Taylor A."/>
            <person name="Grigoriev I.V."/>
            <person name="Nagy L.G."/>
            <person name="Martin F."/>
            <person name="Kauserud H."/>
        </authorList>
    </citation>
    <scope>NUCLEOTIDE SEQUENCE</scope>
    <source>
        <strain evidence="2">CBHHK182m</strain>
    </source>
</reference>
<dbReference type="AlphaFoldDB" id="A0AAD7H3L9"/>
<name>A0AAD7H3L9_9AGAR</name>
<feature type="region of interest" description="Disordered" evidence="1">
    <location>
        <begin position="83"/>
        <end position="122"/>
    </location>
</feature>
<evidence type="ECO:0000256" key="1">
    <source>
        <dbReference type="SAM" id="MobiDB-lite"/>
    </source>
</evidence>